<sequence>MMIPRVCGAAACLMFFAAIAANVHADDDGRSQPLAEGAKAINFELPVVGSKDFIELQAEYKKGPVVVIVLRGYPGYQCPLCSKQVSSLANRAKALSQAASRVILVYPGEATLLQRHAEEFMGSRTLPAPLVMVRDDAMEMVSQWGLRWDSPRETAYPATYVIDTNGRVAWSKVSNSHAGRTTVEEIMKELRKL</sequence>
<dbReference type="InterPro" id="IPR036249">
    <property type="entry name" value="Thioredoxin-like_sf"/>
</dbReference>
<evidence type="ECO:0000313" key="3">
    <source>
        <dbReference type="EMBL" id="GAA4443959.1"/>
    </source>
</evidence>
<protein>
    <submittedName>
        <fullName evidence="3">Redoxin family protein</fullName>
    </submittedName>
</protein>
<gene>
    <name evidence="3" type="ORF">GCM10023156_01680</name>
</gene>
<feature type="domain" description="Thioredoxin" evidence="2">
    <location>
        <begin position="34"/>
        <end position="193"/>
    </location>
</feature>
<dbReference type="SUPFAM" id="SSF52833">
    <property type="entry name" value="Thioredoxin-like"/>
    <property type="match status" value="1"/>
</dbReference>
<organism evidence="3 4">
    <name type="scientific">Novipirellula rosea</name>
    <dbReference type="NCBI Taxonomy" id="1031540"/>
    <lineage>
        <taxon>Bacteria</taxon>
        <taxon>Pseudomonadati</taxon>
        <taxon>Planctomycetota</taxon>
        <taxon>Planctomycetia</taxon>
        <taxon>Pirellulales</taxon>
        <taxon>Pirellulaceae</taxon>
        <taxon>Novipirellula</taxon>
    </lineage>
</organism>
<dbReference type="InterPro" id="IPR013740">
    <property type="entry name" value="Redoxin"/>
</dbReference>
<evidence type="ECO:0000313" key="4">
    <source>
        <dbReference type="Proteomes" id="UP001500840"/>
    </source>
</evidence>
<feature type="signal peptide" evidence="1">
    <location>
        <begin position="1"/>
        <end position="25"/>
    </location>
</feature>
<name>A0ABP8M3Q4_9BACT</name>
<dbReference type="Gene3D" id="3.40.30.10">
    <property type="entry name" value="Glutaredoxin"/>
    <property type="match status" value="1"/>
</dbReference>
<accession>A0ABP8M3Q4</accession>
<keyword evidence="1" id="KW-0732">Signal</keyword>
<proteinExistence type="predicted"/>
<reference evidence="4" key="1">
    <citation type="journal article" date="2019" name="Int. J. Syst. Evol. Microbiol.">
        <title>The Global Catalogue of Microorganisms (GCM) 10K type strain sequencing project: providing services to taxonomists for standard genome sequencing and annotation.</title>
        <authorList>
            <consortium name="The Broad Institute Genomics Platform"/>
            <consortium name="The Broad Institute Genome Sequencing Center for Infectious Disease"/>
            <person name="Wu L."/>
            <person name="Ma J."/>
        </authorList>
    </citation>
    <scope>NUCLEOTIDE SEQUENCE [LARGE SCALE GENOMIC DNA]</scope>
    <source>
        <strain evidence="4">JCM 17759</strain>
    </source>
</reference>
<evidence type="ECO:0000259" key="2">
    <source>
        <dbReference type="PROSITE" id="PS51352"/>
    </source>
</evidence>
<comment type="caution">
    <text evidence="3">The sequence shown here is derived from an EMBL/GenBank/DDBJ whole genome shotgun (WGS) entry which is preliminary data.</text>
</comment>
<keyword evidence="4" id="KW-1185">Reference proteome</keyword>
<dbReference type="EMBL" id="BAABGA010000006">
    <property type="protein sequence ID" value="GAA4443959.1"/>
    <property type="molecule type" value="Genomic_DNA"/>
</dbReference>
<dbReference type="PROSITE" id="PS51352">
    <property type="entry name" value="THIOREDOXIN_2"/>
    <property type="match status" value="1"/>
</dbReference>
<dbReference type="Pfam" id="PF08534">
    <property type="entry name" value="Redoxin"/>
    <property type="match status" value="1"/>
</dbReference>
<dbReference type="Proteomes" id="UP001500840">
    <property type="component" value="Unassembled WGS sequence"/>
</dbReference>
<evidence type="ECO:0000256" key="1">
    <source>
        <dbReference type="SAM" id="SignalP"/>
    </source>
</evidence>
<feature type="chain" id="PRO_5047520277" evidence="1">
    <location>
        <begin position="26"/>
        <end position="193"/>
    </location>
</feature>
<dbReference type="InterPro" id="IPR013766">
    <property type="entry name" value="Thioredoxin_domain"/>
</dbReference>